<dbReference type="InterPro" id="IPR041973">
    <property type="entry name" value="KOW_Spt5_1"/>
</dbReference>
<keyword evidence="13" id="KW-0251">Elongation factor</keyword>
<dbReference type="STRING" id="1882483.A0A317XZV2"/>
<feature type="compositionally biased region" description="Basic and acidic residues" evidence="10">
    <location>
        <begin position="26"/>
        <end position="47"/>
    </location>
</feature>
<feature type="domain" description="KOW" evidence="12">
    <location>
        <begin position="518"/>
        <end position="545"/>
    </location>
</feature>
<protein>
    <recommendedName>
        <fullName evidence="3 9">Transcription elongation factor SPT5</fullName>
    </recommendedName>
</protein>
<dbReference type="FunCoup" id="A0A317XZV2">
    <property type="interactions" value="633"/>
</dbReference>
<feature type="domain" description="NusG-like N-terminal" evidence="11">
    <location>
        <begin position="202"/>
        <end position="294"/>
    </location>
</feature>
<dbReference type="CDD" id="cd06081">
    <property type="entry name" value="KOW_Spt5_1"/>
    <property type="match status" value="1"/>
</dbReference>
<dbReference type="CDD" id="cd09888">
    <property type="entry name" value="NGN_Euk"/>
    <property type="match status" value="1"/>
</dbReference>
<dbReference type="Pfam" id="PF23284">
    <property type="entry name" value="KOW2_Spt5"/>
    <property type="match status" value="1"/>
</dbReference>
<proteinExistence type="inferred from homology"/>
<evidence type="ECO:0000256" key="4">
    <source>
        <dbReference type="ARBA" id="ARBA00022664"/>
    </source>
</evidence>
<dbReference type="Pfam" id="PF23291">
    <property type="entry name" value="KOW4_SPT5"/>
    <property type="match status" value="1"/>
</dbReference>
<dbReference type="InterPro" id="IPR039659">
    <property type="entry name" value="SPT5"/>
</dbReference>
<evidence type="ECO:0000256" key="5">
    <source>
        <dbReference type="ARBA" id="ARBA00023163"/>
    </source>
</evidence>
<dbReference type="GO" id="GO:0000785">
    <property type="term" value="C:chromatin"/>
    <property type="evidence" value="ECO:0007669"/>
    <property type="project" value="UniProtKB-ARBA"/>
</dbReference>
<dbReference type="Gene3D" id="3.30.70.940">
    <property type="entry name" value="NusG, N-terminal domain"/>
    <property type="match status" value="1"/>
</dbReference>
<dbReference type="InterPro" id="IPR006645">
    <property type="entry name" value="NGN-like_dom"/>
</dbReference>
<dbReference type="PANTHER" id="PTHR11125">
    <property type="entry name" value="SUPPRESSOR OF TY 5"/>
    <property type="match status" value="1"/>
</dbReference>
<feature type="domain" description="KOW" evidence="12">
    <location>
        <begin position="299"/>
        <end position="326"/>
    </location>
</feature>
<dbReference type="InterPro" id="IPR008991">
    <property type="entry name" value="Translation_prot_SH3-like_sf"/>
</dbReference>
<sequence>MDSDMDLKREGSRAPAPRGSDNDDITPERRRDDLKAKGGNDRPKIDPFAEDDEDDDDDDEEDDDDDEDDDDEDEDDEEDEDEEGGRDRRGNRRRAKKQRRNRFLDVEAEVDDDEEDLDDEEEELAREDGFIEEDVPDDTEEFQRRAAADNQRLDRFRRQEEDLNAEQIAEDLRQRYGRSARYSAASDYAEVPQRLLMPSVEDPSLWGVPCKPGREQAIVMTLVRKFLNDGFTSSPMRIISAFCRDTIPGKIYVEARRADDVVKACIGLAGVYARQASSLYLVPISEMADLLKLQKIQNEIQTGGWVRIKRGKYAGDLAQVLDVSENGESVGLKMIPRIDLSPKDSGLFTDSLGRKRKKGAGSSSAAVAFRPPQRFFNPEEVQKAYPRETPIKRGSTWIFQSDSYRDGYLEKDVRVTGIITENVNPTLDEITRFAGERATEDGLLKSGTVDLSLIADASKKATEALIQPKDQVEIFEGEQAGVYGIVKAINGEVITIQLEHEDLMDQIVEVPARSVRKRFKPGDHIKVMSGKHADETGLVVKVEDNVTTFLSDLSMQEVSVFSKDIRQAAEVGSGVNVIKGYELHNLVQLDASTVGIIFNIERESFKVLDQTGQVVSVKPHQISNKKDTTRAFGLDRDGNEIRAGDMVKEVAGPFSRMRQGQVVHVYQSMIAFLHNREYTENGGVFIARTRNLEPLAPKSVSAKSKKDSDLSKMNPALAGLVGGGEGGGRGGANDVRVEGVRRFGGRDVHKGKDVAIIKGPYKTYRGRITETTGNTARIELTSMSKPITVSLDWLVAKDPITGRSSKLTSSGGGGGGGGGGSQIPNRGGYNAMGSGMGNMSTNPYSSSSGSSMVGPANGGGYNPYGGSQPVAAGASYGSTAGGSAWDSYSQSASTATAGGARGYGYGSSSAGASSYNPYSADGGKTPAYNPYADGGKTPAYNPMADGGKTPAYNPMADGGRTPAYNPMADGGRTPAYYP</sequence>
<dbReference type="Pfam" id="PF23037">
    <property type="entry name" value="KOWx_SPT5"/>
    <property type="match status" value="1"/>
</dbReference>
<comment type="similarity">
    <text evidence="2 9">Belongs to the SPT5 family.</text>
</comment>
<dbReference type="FunFam" id="2.30.30.30:FF:000018">
    <property type="entry name" value="Transcription elongation factor SPT5"/>
    <property type="match status" value="1"/>
</dbReference>
<dbReference type="Pfam" id="PF23042">
    <property type="entry name" value="KOW1_SPT5"/>
    <property type="match status" value="1"/>
</dbReference>
<dbReference type="InterPro" id="IPR041978">
    <property type="entry name" value="KOW_Spt5_5"/>
</dbReference>
<evidence type="ECO:0000313" key="14">
    <source>
        <dbReference type="Proteomes" id="UP000246740"/>
    </source>
</evidence>
<keyword evidence="5 9" id="KW-0804">Transcription</keyword>
<dbReference type="SMART" id="SM00739">
    <property type="entry name" value="KOW"/>
    <property type="match status" value="5"/>
</dbReference>
<keyword evidence="14" id="KW-1185">Reference proteome</keyword>
<dbReference type="Gene3D" id="2.30.30.30">
    <property type="match status" value="3"/>
</dbReference>
<reference evidence="13 14" key="1">
    <citation type="journal article" date="2018" name="Mol. Biol. Evol.">
        <title>Broad Genomic Sampling Reveals a Smut Pathogenic Ancestry of the Fungal Clade Ustilaginomycotina.</title>
        <authorList>
            <person name="Kijpornyongpan T."/>
            <person name="Mondo S.J."/>
            <person name="Barry K."/>
            <person name="Sandor L."/>
            <person name="Lee J."/>
            <person name="Lipzen A."/>
            <person name="Pangilinan J."/>
            <person name="LaButti K."/>
            <person name="Hainaut M."/>
            <person name="Henrissat B."/>
            <person name="Grigoriev I.V."/>
            <person name="Spatafora J.W."/>
            <person name="Aime M.C."/>
        </authorList>
    </citation>
    <scope>NUCLEOTIDE SEQUENCE [LARGE SCALE GENOMIC DNA]</scope>
    <source>
        <strain evidence="13 14">MCA 3645</strain>
    </source>
</reference>
<dbReference type="AlphaFoldDB" id="A0A317XZV2"/>
<dbReference type="InterPro" id="IPR057936">
    <property type="entry name" value="KOWx_Spt5"/>
</dbReference>
<keyword evidence="6 9" id="KW-0539">Nucleus</keyword>
<evidence type="ECO:0000259" key="11">
    <source>
        <dbReference type="SMART" id="SM00738"/>
    </source>
</evidence>
<dbReference type="GO" id="GO:0006357">
    <property type="term" value="P:regulation of transcription by RNA polymerase II"/>
    <property type="evidence" value="ECO:0007669"/>
    <property type="project" value="InterPro"/>
</dbReference>
<dbReference type="Proteomes" id="UP000246740">
    <property type="component" value="Unassembled WGS sequence"/>
</dbReference>
<evidence type="ECO:0000256" key="3">
    <source>
        <dbReference type="ARBA" id="ARBA00020181"/>
    </source>
</evidence>
<evidence type="ECO:0000313" key="13">
    <source>
        <dbReference type="EMBL" id="PWZ02899.1"/>
    </source>
</evidence>
<dbReference type="InterPro" id="IPR014722">
    <property type="entry name" value="Rib_uL2_dom2"/>
</dbReference>
<dbReference type="CDD" id="cd06082">
    <property type="entry name" value="KOW_Spt5_2"/>
    <property type="match status" value="1"/>
</dbReference>
<dbReference type="InterPro" id="IPR041976">
    <property type="entry name" value="KOW_Spt5_3"/>
</dbReference>
<name>A0A317XZV2_9BASI</name>
<dbReference type="Pfam" id="PF00467">
    <property type="entry name" value="KOW"/>
    <property type="match status" value="1"/>
</dbReference>
<keyword evidence="13" id="KW-0648">Protein biosynthesis</keyword>
<dbReference type="EMBL" id="KZ819188">
    <property type="protein sequence ID" value="PWZ02899.1"/>
    <property type="molecule type" value="Genomic_DNA"/>
</dbReference>
<dbReference type="InterPro" id="IPR039385">
    <property type="entry name" value="NGN_Euk"/>
</dbReference>
<evidence type="ECO:0000256" key="9">
    <source>
        <dbReference type="PIRNR" id="PIRNR036945"/>
    </source>
</evidence>
<dbReference type="GO" id="GO:0003729">
    <property type="term" value="F:mRNA binding"/>
    <property type="evidence" value="ECO:0007669"/>
    <property type="project" value="TreeGrafter"/>
</dbReference>
<feature type="compositionally biased region" description="Basic and acidic residues" evidence="10">
    <location>
        <begin position="1"/>
        <end position="12"/>
    </location>
</feature>
<feature type="domain" description="KOW" evidence="12">
    <location>
        <begin position="640"/>
        <end position="668"/>
    </location>
</feature>
<feature type="region of interest" description="Disordered" evidence="10">
    <location>
        <begin position="1"/>
        <end position="124"/>
    </location>
</feature>
<dbReference type="InterPro" id="IPR041977">
    <property type="entry name" value="KOW_Spt5_4"/>
</dbReference>
<dbReference type="InterPro" id="IPR005100">
    <property type="entry name" value="NGN-domain"/>
</dbReference>
<dbReference type="InterPro" id="IPR005824">
    <property type="entry name" value="KOW"/>
</dbReference>
<evidence type="ECO:0000259" key="12">
    <source>
        <dbReference type="SMART" id="SM00739"/>
    </source>
</evidence>
<evidence type="ECO:0000256" key="10">
    <source>
        <dbReference type="SAM" id="MobiDB-lite"/>
    </source>
</evidence>
<dbReference type="GO" id="GO:0032784">
    <property type="term" value="P:regulation of DNA-templated transcription elongation"/>
    <property type="evidence" value="ECO:0007669"/>
    <property type="project" value="InterPro"/>
</dbReference>
<comment type="function">
    <text evidence="7 9">The SPT4-SPT5 complex mediates both activation and inhibition of transcription elongation, and plays a role in pre-mRNA processing. This complex seems to be important for the stability of the RNA polymerase II elongation machinery on the chromatin template but not for the inherent ability of this machinery to translocate down the gene.</text>
</comment>
<feature type="compositionally biased region" description="Gly residues" evidence="10">
    <location>
        <begin position="810"/>
        <end position="821"/>
    </location>
</feature>
<dbReference type="GO" id="GO:0032044">
    <property type="term" value="C:DSIF complex"/>
    <property type="evidence" value="ECO:0007669"/>
    <property type="project" value="TreeGrafter"/>
</dbReference>
<comment type="subunit">
    <text evidence="8">Component of the SPT4-SPT5 complex. Interacts with RNA polymerase II.</text>
</comment>
<feature type="compositionally biased region" description="Basic residues" evidence="10">
    <location>
        <begin position="89"/>
        <end position="101"/>
    </location>
</feature>
<keyword evidence="4" id="KW-0507">mRNA processing</keyword>
<feature type="compositionally biased region" description="Acidic residues" evidence="10">
    <location>
        <begin position="48"/>
        <end position="84"/>
    </location>
</feature>
<evidence type="ECO:0000256" key="1">
    <source>
        <dbReference type="ARBA" id="ARBA00004123"/>
    </source>
</evidence>
<dbReference type="CDD" id="cd06084">
    <property type="entry name" value="KOW_Spt5_4"/>
    <property type="match status" value="1"/>
</dbReference>
<dbReference type="SUPFAM" id="SSF50104">
    <property type="entry name" value="Translation proteins SH3-like domain"/>
    <property type="match status" value="1"/>
</dbReference>
<dbReference type="Pfam" id="PF03439">
    <property type="entry name" value="Spt5-NGN"/>
    <property type="match status" value="1"/>
</dbReference>
<dbReference type="Pfam" id="PF23290">
    <property type="entry name" value="KOW5_SPT5"/>
    <property type="match status" value="1"/>
</dbReference>
<evidence type="ECO:0000256" key="6">
    <source>
        <dbReference type="ARBA" id="ARBA00023242"/>
    </source>
</evidence>
<dbReference type="InterPro" id="IPR036735">
    <property type="entry name" value="NGN_dom_sf"/>
</dbReference>
<dbReference type="GO" id="GO:0006397">
    <property type="term" value="P:mRNA processing"/>
    <property type="evidence" value="ECO:0007669"/>
    <property type="project" value="UniProtKB-KW"/>
</dbReference>
<evidence type="ECO:0000256" key="8">
    <source>
        <dbReference type="ARBA" id="ARBA00025870"/>
    </source>
</evidence>
<dbReference type="FunFam" id="3.30.70.940:FF:000005">
    <property type="entry name" value="Transcription elongation factor SPT5"/>
    <property type="match status" value="1"/>
</dbReference>
<dbReference type="InterPro" id="IPR017071">
    <property type="entry name" value="TF_Spt5_eukaryote"/>
</dbReference>
<dbReference type="InParanoid" id="A0A317XZV2"/>
<feature type="domain" description="KOW" evidence="12">
    <location>
        <begin position="747"/>
        <end position="774"/>
    </location>
</feature>
<dbReference type="InterPro" id="IPR041975">
    <property type="entry name" value="KOW_Spt5_2"/>
</dbReference>
<dbReference type="OrthoDB" id="28901at2759"/>
<evidence type="ECO:0000256" key="7">
    <source>
        <dbReference type="ARBA" id="ARBA00024691"/>
    </source>
</evidence>
<dbReference type="GO" id="GO:0006368">
    <property type="term" value="P:transcription elongation by RNA polymerase II"/>
    <property type="evidence" value="ECO:0007669"/>
    <property type="project" value="TreeGrafter"/>
</dbReference>
<dbReference type="CDD" id="cd06085">
    <property type="entry name" value="KOW_Spt5_5"/>
    <property type="match status" value="1"/>
</dbReference>
<feature type="region of interest" description="Disordered" evidence="10">
    <location>
        <begin position="802"/>
        <end position="834"/>
    </location>
</feature>
<organism evidence="13 14">
    <name type="scientific">Testicularia cyperi</name>
    <dbReference type="NCBI Taxonomy" id="1882483"/>
    <lineage>
        <taxon>Eukaryota</taxon>
        <taxon>Fungi</taxon>
        <taxon>Dikarya</taxon>
        <taxon>Basidiomycota</taxon>
        <taxon>Ustilaginomycotina</taxon>
        <taxon>Ustilaginomycetes</taxon>
        <taxon>Ustilaginales</taxon>
        <taxon>Anthracoideaceae</taxon>
        <taxon>Testicularia</taxon>
    </lineage>
</organism>
<dbReference type="Pfam" id="PF11942">
    <property type="entry name" value="Spt5_N"/>
    <property type="match status" value="1"/>
</dbReference>
<dbReference type="CDD" id="cd06083">
    <property type="entry name" value="KOW_Spt5_3"/>
    <property type="match status" value="1"/>
</dbReference>
<comment type="subcellular location">
    <subcellularLocation>
        <location evidence="1 9">Nucleus</location>
    </subcellularLocation>
</comment>
<dbReference type="PIRSF" id="PIRSF036945">
    <property type="entry name" value="Spt5"/>
    <property type="match status" value="1"/>
</dbReference>
<dbReference type="SMART" id="SM00738">
    <property type="entry name" value="NGN"/>
    <property type="match status" value="1"/>
</dbReference>
<dbReference type="FunFam" id="2.30.30.30:FF:000029">
    <property type="entry name" value="Transcription elongation factor SPT5"/>
    <property type="match status" value="1"/>
</dbReference>
<dbReference type="InterPro" id="IPR022581">
    <property type="entry name" value="Spt5_N"/>
</dbReference>
<dbReference type="PANTHER" id="PTHR11125:SF7">
    <property type="entry name" value="TRANSCRIPTION ELONGATION FACTOR SPT5"/>
    <property type="match status" value="1"/>
</dbReference>
<gene>
    <name evidence="13" type="ORF">BCV70DRAFT_197156</name>
</gene>
<feature type="compositionally biased region" description="Acidic residues" evidence="10">
    <location>
        <begin position="106"/>
        <end position="124"/>
    </location>
</feature>
<dbReference type="GO" id="GO:0003746">
    <property type="term" value="F:translation elongation factor activity"/>
    <property type="evidence" value="ECO:0007669"/>
    <property type="project" value="UniProtKB-KW"/>
</dbReference>
<feature type="domain" description="KOW" evidence="12">
    <location>
        <begin position="465"/>
        <end position="492"/>
    </location>
</feature>
<evidence type="ECO:0000256" key="2">
    <source>
        <dbReference type="ARBA" id="ARBA00006956"/>
    </source>
</evidence>
<accession>A0A317XZV2</accession>